<dbReference type="PANTHER" id="PTHR38459:SF5">
    <property type="entry name" value="CELL WALL TEICHOIC ACID GLYCOSYLATION PROTEIN GTCA"/>
    <property type="match status" value="1"/>
</dbReference>
<dbReference type="GO" id="GO:0000271">
    <property type="term" value="P:polysaccharide biosynthetic process"/>
    <property type="evidence" value="ECO:0007669"/>
    <property type="project" value="InterPro"/>
</dbReference>
<gene>
    <name evidence="8" type="ORF">HNP82_000038</name>
</gene>
<dbReference type="EMBL" id="JACHFW010000001">
    <property type="protein sequence ID" value="MBB5262944.1"/>
    <property type="molecule type" value="Genomic_DNA"/>
</dbReference>
<evidence type="ECO:0000256" key="5">
    <source>
        <dbReference type="ARBA" id="ARBA00023136"/>
    </source>
</evidence>
<comment type="subcellular location">
    <subcellularLocation>
        <location evidence="1">Membrane</location>
        <topology evidence="1">Multi-pass membrane protein</topology>
    </subcellularLocation>
</comment>
<protein>
    <submittedName>
        <fullName evidence="8">Putative flippase GtrA</fullName>
    </submittedName>
</protein>
<keyword evidence="9" id="KW-1185">Reference proteome</keyword>
<keyword evidence="5 6" id="KW-0472">Membrane</keyword>
<keyword evidence="4 6" id="KW-1133">Transmembrane helix</keyword>
<evidence type="ECO:0000256" key="4">
    <source>
        <dbReference type="ARBA" id="ARBA00022989"/>
    </source>
</evidence>
<feature type="transmembrane region" description="Helical" evidence="6">
    <location>
        <begin position="40"/>
        <end position="60"/>
    </location>
</feature>
<dbReference type="InterPro" id="IPR051401">
    <property type="entry name" value="GtrA_CellWall_Glycosyl"/>
</dbReference>
<comment type="caution">
    <text evidence="8">The sequence shown here is derived from an EMBL/GenBank/DDBJ whole genome shotgun (WGS) entry which is preliminary data.</text>
</comment>
<dbReference type="GO" id="GO:0005886">
    <property type="term" value="C:plasma membrane"/>
    <property type="evidence" value="ECO:0007669"/>
    <property type="project" value="TreeGrafter"/>
</dbReference>
<dbReference type="Pfam" id="PF04138">
    <property type="entry name" value="GtrA_DPMS_TM"/>
    <property type="match status" value="1"/>
</dbReference>
<feature type="transmembrane region" description="Helical" evidence="6">
    <location>
        <begin position="81"/>
        <end position="109"/>
    </location>
</feature>
<evidence type="ECO:0000256" key="6">
    <source>
        <dbReference type="SAM" id="Phobius"/>
    </source>
</evidence>
<evidence type="ECO:0000256" key="3">
    <source>
        <dbReference type="ARBA" id="ARBA00022692"/>
    </source>
</evidence>
<feature type="transmembrane region" description="Helical" evidence="6">
    <location>
        <begin position="14"/>
        <end position="34"/>
    </location>
</feature>
<name>A0A7W8M3M5_9FIRM</name>
<evidence type="ECO:0000313" key="9">
    <source>
        <dbReference type="Proteomes" id="UP000543642"/>
    </source>
</evidence>
<dbReference type="AlphaFoldDB" id="A0A7W8M3M5"/>
<reference evidence="8 9" key="1">
    <citation type="submission" date="2020-08" db="EMBL/GenBank/DDBJ databases">
        <title>Genomic Encyclopedia of Type Strains, Phase IV (KMG-IV): sequencing the most valuable type-strain genomes for metagenomic binning, comparative biology and taxonomic classification.</title>
        <authorList>
            <person name="Goeker M."/>
        </authorList>
    </citation>
    <scope>NUCLEOTIDE SEQUENCE [LARGE SCALE GENOMIC DNA]</scope>
    <source>
        <strain evidence="8 9">DSM 106146</strain>
    </source>
</reference>
<organism evidence="8 9">
    <name type="scientific">Catenibacillus scindens</name>
    <dbReference type="NCBI Taxonomy" id="673271"/>
    <lineage>
        <taxon>Bacteria</taxon>
        <taxon>Bacillati</taxon>
        <taxon>Bacillota</taxon>
        <taxon>Clostridia</taxon>
        <taxon>Lachnospirales</taxon>
        <taxon>Lachnospiraceae</taxon>
        <taxon>Catenibacillus</taxon>
    </lineage>
</organism>
<proteinExistence type="inferred from homology"/>
<evidence type="ECO:0000313" key="8">
    <source>
        <dbReference type="EMBL" id="MBB5262944.1"/>
    </source>
</evidence>
<dbReference type="PANTHER" id="PTHR38459">
    <property type="entry name" value="PROPHAGE BACTOPRENOL-LINKED GLUCOSE TRANSLOCASE HOMOLOG"/>
    <property type="match status" value="1"/>
</dbReference>
<evidence type="ECO:0000256" key="1">
    <source>
        <dbReference type="ARBA" id="ARBA00004141"/>
    </source>
</evidence>
<dbReference type="Proteomes" id="UP000543642">
    <property type="component" value="Unassembled WGS sequence"/>
</dbReference>
<evidence type="ECO:0000256" key="2">
    <source>
        <dbReference type="ARBA" id="ARBA00009399"/>
    </source>
</evidence>
<accession>A0A7W8M3M5</accession>
<dbReference type="InterPro" id="IPR007267">
    <property type="entry name" value="GtrA_DPMS_TM"/>
</dbReference>
<evidence type="ECO:0000259" key="7">
    <source>
        <dbReference type="Pfam" id="PF04138"/>
    </source>
</evidence>
<keyword evidence="3 6" id="KW-0812">Transmembrane</keyword>
<sequence length="137" mass="15635">MKTIVELYKKYRELVWYVICGGMTTLVNIVSYGVCADILGIHYLVSNFIAWVLSVLFAYVSNRTLVFKSKKRGASAIFREFTLFVSGRLMSMAGDMIIMFLCVSVAMLPGIVAKILSNIFVMIFNYVFSKLIIFRKR</sequence>
<feature type="transmembrane region" description="Helical" evidence="6">
    <location>
        <begin position="115"/>
        <end position="134"/>
    </location>
</feature>
<comment type="similarity">
    <text evidence="2">Belongs to the GtrA family.</text>
</comment>
<feature type="domain" description="GtrA/DPMS transmembrane" evidence="7">
    <location>
        <begin position="17"/>
        <end position="134"/>
    </location>
</feature>
<dbReference type="RefSeq" id="WP_183770137.1">
    <property type="nucleotide sequence ID" value="NZ_CAWVEG010000108.1"/>
</dbReference>